<evidence type="ECO:0000313" key="3">
    <source>
        <dbReference type="Proteomes" id="UP001597373"/>
    </source>
</evidence>
<proteinExistence type="predicted"/>
<name>A0ABW5DCI6_9HYPH</name>
<dbReference type="RefSeq" id="WP_345098352.1">
    <property type="nucleotide sequence ID" value="NZ_BAABGS010000014.1"/>
</dbReference>
<accession>A0ABW5DCI6</accession>
<reference evidence="3" key="1">
    <citation type="journal article" date="2019" name="Int. J. Syst. Evol. Microbiol.">
        <title>The Global Catalogue of Microorganisms (GCM) 10K type strain sequencing project: providing services to taxonomists for standard genome sequencing and annotation.</title>
        <authorList>
            <consortium name="The Broad Institute Genomics Platform"/>
            <consortium name="The Broad Institute Genome Sequencing Center for Infectious Disease"/>
            <person name="Wu L."/>
            <person name="Ma J."/>
        </authorList>
    </citation>
    <scope>NUCLEOTIDE SEQUENCE [LARGE SCALE GENOMIC DNA]</scope>
    <source>
        <strain evidence="3">KCTC 23707</strain>
    </source>
</reference>
<evidence type="ECO:0000313" key="2">
    <source>
        <dbReference type="EMBL" id="MFD2258737.1"/>
    </source>
</evidence>
<feature type="region of interest" description="Disordered" evidence="1">
    <location>
        <begin position="40"/>
        <end position="60"/>
    </location>
</feature>
<evidence type="ECO:0000256" key="1">
    <source>
        <dbReference type="SAM" id="MobiDB-lite"/>
    </source>
</evidence>
<dbReference type="EMBL" id="JBHUIR010000011">
    <property type="protein sequence ID" value="MFD2258737.1"/>
    <property type="molecule type" value="Genomic_DNA"/>
</dbReference>
<gene>
    <name evidence="2" type="ORF">ACFSMZ_03015</name>
</gene>
<organism evidence="2 3">
    <name type="scientific">Chelativorans composti</name>
    <dbReference type="NCBI Taxonomy" id="768533"/>
    <lineage>
        <taxon>Bacteria</taxon>
        <taxon>Pseudomonadati</taxon>
        <taxon>Pseudomonadota</taxon>
        <taxon>Alphaproteobacteria</taxon>
        <taxon>Hyphomicrobiales</taxon>
        <taxon>Phyllobacteriaceae</taxon>
        <taxon>Chelativorans</taxon>
    </lineage>
</organism>
<comment type="caution">
    <text evidence="2">The sequence shown here is derived from an EMBL/GenBank/DDBJ whole genome shotgun (WGS) entry which is preliminary data.</text>
</comment>
<sequence length="60" mass="6670">MVGQQQAEQAASTKQQARNDLEARYKSIAIPAVNAALSCRPKKQETQVGQHPLYESREES</sequence>
<dbReference type="Proteomes" id="UP001597373">
    <property type="component" value="Unassembled WGS sequence"/>
</dbReference>
<keyword evidence="3" id="KW-1185">Reference proteome</keyword>
<protein>
    <submittedName>
        <fullName evidence="2">Uncharacterized protein</fullName>
    </submittedName>
</protein>